<evidence type="ECO:0000259" key="2">
    <source>
        <dbReference type="Pfam" id="PF23639"/>
    </source>
</evidence>
<dbReference type="AlphaFoldDB" id="A0AAJ4N0D1"/>
<proteinExistence type="predicted"/>
<name>A0AAJ4N0D1_AGRTU</name>
<dbReference type="InterPro" id="IPR006171">
    <property type="entry name" value="TOPRIM_dom"/>
</dbReference>
<reference evidence="3" key="1">
    <citation type="submission" date="2020-02" db="EMBL/GenBank/DDBJ databases">
        <title>Unexpected conservation and global transmission of agrobacterial virulence plasmids.</title>
        <authorList>
            <person name="Weisberg A.J."/>
            <person name="Davis E.W. II"/>
            <person name="Tabima J.R."/>
            <person name="Belcher M.S."/>
            <person name="Miller M."/>
            <person name="Kuo C.-H."/>
            <person name="Loper J.E."/>
            <person name="Grunwald N.J."/>
            <person name="Putnam M.L."/>
            <person name="Chang J.H."/>
        </authorList>
    </citation>
    <scope>NUCLEOTIDE SEQUENCE</scope>
    <source>
        <strain evidence="3">Q15/94</strain>
    </source>
</reference>
<protein>
    <recommendedName>
        <fullName evidence="5">Toprim domain-containing protein</fullName>
    </recommendedName>
</protein>
<sequence length="358" mass="40113">MSRFSVAKGYAVDNIETLIMELLGGQQKFRRKSLWNVRNQFRAGAKEDQMAVWLTGPRRGAWKDFAGTDQGDAIDLVAFGLKGAVTAETRMDAVEWLEDRFNIRQMTPERKKQYDAERQIRISAAEAEEKKRREKSIARARKFFFSCRPIENSLAERYLGTRAVQLGQVAELGRSLRFHPECEYWMDEARPRHPAMIAAMVDVTGRIGACHYTFLQRDGSGKADVDKAKLMFPETTGLVVRLTNGESGLSAEEAAENGVISICALTEGIEDGLSVALTNPELRVWAAGSLPGLRSVPDHASVCAWVVFKDNDWGKPQAQEQFDLAIARLKSFRKPVEVISMPAEWGKDVNDAIRSGWK</sequence>
<dbReference type="Pfam" id="PF13362">
    <property type="entry name" value="Toprim_3"/>
    <property type="match status" value="1"/>
</dbReference>
<organism evidence="3 4">
    <name type="scientific">Agrobacterium tumefaciens</name>
    <dbReference type="NCBI Taxonomy" id="358"/>
    <lineage>
        <taxon>Bacteria</taxon>
        <taxon>Pseudomonadati</taxon>
        <taxon>Pseudomonadota</taxon>
        <taxon>Alphaproteobacteria</taxon>
        <taxon>Hyphomicrobiales</taxon>
        <taxon>Rhizobiaceae</taxon>
        <taxon>Rhizobium/Agrobacterium group</taxon>
        <taxon>Agrobacterium</taxon>
        <taxon>Agrobacterium tumefaciens complex</taxon>
    </lineage>
</organism>
<evidence type="ECO:0000313" key="3">
    <source>
        <dbReference type="EMBL" id="QTG12909.1"/>
    </source>
</evidence>
<evidence type="ECO:0008006" key="5">
    <source>
        <dbReference type="Google" id="ProtNLM"/>
    </source>
</evidence>
<evidence type="ECO:0000313" key="4">
    <source>
        <dbReference type="Proteomes" id="UP000663946"/>
    </source>
</evidence>
<feature type="domain" description="DUF7146" evidence="2">
    <location>
        <begin position="135"/>
        <end position="242"/>
    </location>
</feature>
<dbReference type="Proteomes" id="UP000663946">
    <property type="component" value="Chromosome 1"/>
</dbReference>
<dbReference type="RefSeq" id="WP_333721951.1">
    <property type="nucleotide sequence ID" value="NZ_CP049216.1"/>
</dbReference>
<evidence type="ECO:0000259" key="1">
    <source>
        <dbReference type="Pfam" id="PF13362"/>
    </source>
</evidence>
<dbReference type="EMBL" id="CP049216">
    <property type="protein sequence ID" value="QTG12909.1"/>
    <property type="molecule type" value="Genomic_DNA"/>
</dbReference>
<gene>
    <name evidence="3" type="ORF">G6M86_06490</name>
</gene>
<dbReference type="Pfam" id="PF23639">
    <property type="entry name" value="DUF7146"/>
    <property type="match status" value="1"/>
</dbReference>
<feature type="domain" description="Toprim" evidence="1">
    <location>
        <begin position="264"/>
        <end position="355"/>
    </location>
</feature>
<accession>A0AAJ4N0D1</accession>
<dbReference type="InterPro" id="IPR055570">
    <property type="entry name" value="DUF7146"/>
</dbReference>